<dbReference type="EMBL" id="CP040098">
    <property type="protein sequence ID" value="QCQ22463.1"/>
    <property type="molecule type" value="Genomic_DNA"/>
</dbReference>
<protein>
    <submittedName>
        <fullName evidence="2">Radical SAM protein</fullName>
    </submittedName>
</protein>
<dbReference type="RefSeq" id="WP_137424644.1">
    <property type="nucleotide sequence ID" value="NZ_CP040098.1"/>
</dbReference>
<dbReference type="Gene3D" id="3.80.30.20">
    <property type="entry name" value="tm_1862 like domain"/>
    <property type="match status" value="1"/>
</dbReference>
<organism evidence="2 3">
    <name type="scientific">Desulfoglaeba alkanexedens ALDC</name>
    <dbReference type="NCBI Taxonomy" id="980445"/>
    <lineage>
        <taxon>Bacteria</taxon>
        <taxon>Pseudomonadati</taxon>
        <taxon>Thermodesulfobacteriota</taxon>
        <taxon>Syntrophobacteria</taxon>
        <taxon>Syntrophobacterales</taxon>
        <taxon>Syntrophobacteraceae</taxon>
        <taxon>Desulfoglaeba</taxon>
    </lineage>
</organism>
<dbReference type="SFLD" id="SFLDG01082">
    <property type="entry name" value="B12-binding_domain_containing"/>
    <property type="match status" value="1"/>
</dbReference>
<feature type="domain" description="Radical SAM core" evidence="1">
    <location>
        <begin position="246"/>
        <end position="477"/>
    </location>
</feature>
<dbReference type="CDD" id="cd01335">
    <property type="entry name" value="Radical_SAM"/>
    <property type="match status" value="1"/>
</dbReference>
<sequence length="581" mass="65482">MSWKQVRRHQQWLAEEKGSFRRPEGGRIRVALAYPNRYGVGMSNLGFQAVYGRLNALADVGCERVFYPEPEDLPSFRDHSEKLLSLETNRPVGDFHLLAFSVSYENDYLNLLEMLRFAGIPPKSSDRNAPHPLVAAGGVAVFLNPEPLAPFIDFFFIGEAEALLTPFWEHWKTLEGLKLDRSALLRTLGSQCPGIYVPSLYEPVFDPSGRLEALVPSGEAPARVAFQRADLSRETVCRTVVLTPHTEFSDVCLVELGRGCGRACRFCAAGFVYRPPRYHTAAKILAAAREELRRTSRLGLVSAAVSDHPEIRTLCPELVQAGASLSFSSLRADGVSDELLAALDESGHQAVAIAPEAGSGRLRRVINKHLSEEQILQAAERLTEFGVFNLKLYFMIGLPTETREDVWEIVELTKRIKHHVLQRSRGRKRLGTITLSVNSFVPKPFTPFQWVPFAGVGTLKERARWIKAALGKVANVRVHFDVPKWAYVQALLARGDRRVAGFLEKVALDGLSWSQAYKVLPYNPDFWVMRERDRDEPFPWEVVDYGLRRSFLWEEYRKGLDEKESPFCVPEKPCRRCGVCG</sequence>
<dbReference type="OrthoDB" id="9806827at2"/>
<dbReference type="InterPro" id="IPR007197">
    <property type="entry name" value="rSAM"/>
</dbReference>
<dbReference type="SFLD" id="SFLDS00029">
    <property type="entry name" value="Radical_SAM"/>
    <property type="match status" value="1"/>
</dbReference>
<evidence type="ECO:0000313" key="3">
    <source>
        <dbReference type="Proteomes" id="UP000298602"/>
    </source>
</evidence>
<dbReference type="KEGG" id="dax:FDQ92_09990"/>
<accession>A0A4P8L416</accession>
<evidence type="ECO:0000313" key="2">
    <source>
        <dbReference type="EMBL" id="QCQ22463.1"/>
    </source>
</evidence>
<evidence type="ECO:0000259" key="1">
    <source>
        <dbReference type="PROSITE" id="PS51918"/>
    </source>
</evidence>
<keyword evidence="3" id="KW-1185">Reference proteome</keyword>
<dbReference type="InterPro" id="IPR006638">
    <property type="entry name" value="Elp3/MiaA/NifB-like_rSAM"/>
</dbReference>
<reference evidence="2 3" key="1">
    <citation type="submission" date="2019-05" db="EMBL/GenBank/DDBJ databases">
        <title>The Complete Genome Sequence of the n-alkane-degrading Desulfoglaeba alkanexedens ALDC reveals multiple alkylsuccinate synthase gene clusters.</title>
        <authorList>
            <person name="Callaghan A.V."/>
            <person name="Davidova I.A."/>
            <person name="Duncan K.E."/>
            <person name="Morris B."/>
            <person name="McInerney M.J."/>
        </authorList>
    </citation>
    <scope>NUCLEOTIDE SEQUENCE [LARGE SCALE GENOMIC DNA]</scope>
    <source>
        <strain evidence="2 3">ALDC</strain>
    </source>
</reference>
<dbReference type="AlphaFoldDB" id="A0A4P8L416"/>
<reference evidence="2 3" key="2">
    <citation type="submission" date="2019-05" db="EMBL/GenBank/DDBJ databases">
        <authorList>
            <person name="Suflita J.M."/>
            <person name="Marks C.R."/>
        </authorList>
    </citation>
    <scope>NUCLEOTIDE SEQUENCE [LARGE SCALE GENOMIC DNA]</scope>
    <source>
        <strain evidence="2 3">ALDC</strain>
    </source>
</reference>
<dbReference type="InterPro" id="IPR058240">
    <property type="entry name" value="rSAM_sf"/>
</dbReference>
<dbReference type="SMART" id="SM00729">
    <property type="entry name" value="Elp3"/>
    <property type="match status" value="1"/>
</dbReference>
<name>A0A4P8L416_9BACT</name>
<proteinExistence type="predicted"/>
<dbReference type="PANTHER" id="PTHR42731">
    <property type="entry name" value="SLL1084 PROTEIN"/>
    <property type="match status" value="1"/>
</dbReference>
<dbReference type="InterPro" id="IPR045784">
    <property type="entry name" value="Radical_SAM_N2"/>
</dbReference>
<dbReference type="SUPFAM" id="SSF102114">
    <property type="entry name" value="Radical SAM enzymes"/>
    <property type="match status" value="1"/>
</dbReference>
<dbReference type="InterPro" id="IPR023404">
    <property type="entry name" value="rSAM_horseshoe"/>
</dbReference>
<dbReference type="GO" id="GO:0003824">
    <property type="term" value="F:catalytic activity"/>
    <property type="evidence" value="ECO:0007669"/>
    <property type="project" value="InterPro"/>
</dbReference>
<gene>
    <name evidence="2" type="ORF">FDQ92_09990</name>
</gene>
<dbReference type="Pfam" id="PF19864">
    <property type="entry name" value="Radical_SAM_N2"/>
    <property type="match status" value="1"/>
</dbReference>
<dbReference type="Pfam" id="PF04055">
    <property type="entry name" value="Radical_SAM"/>
    <property type="match status" value="1"/>
</dbReference>
<dbReference type="Proteomes" id="UP000298602">
    <property type="component" value="Chromosome"/>
</dbReference>
<dbReference type="PANTHER" id="PTHR42731:SF5">
    <property type="entry name" value="RADICAL SAM DOMAIN PROTEIN"/>
    <property type="match status" value="1"/>
</dbReference>
<dbReference type="PROSITE" id="PS51918">
    <property type="entry name" value="RADICAL_SAM"/>
    <property type="match status" value="1"/>
</dbReference>
<dbReference type="GO" id="GO:0051536">
    <property type="term" value="F:iron-sulfur cluster binding"/>
    <property type="evidence" value="ECO:0007669"/>
    <property type="project" value="InterPro"/>
</dbReference>